<dbReference type="InterPro" id="IPR001599">
    <property type="entry name" value="Macroglobln_a2"/>
</dbReference>
<gene>
    <name evidence="13" type="primary">A2ml1_1</name>
    <name evidence="13" type="ORF">TYRSAV_R08681</name>
</gene>
<dbReference type="InterPro" id="IPR014756">
    <property type="entry name" value="Ig_E-set"/>
</dbReference>
<evidence type="ECO:0000256" key="2">
    <source>
        <dbReference type="ARBA" id="ARBA00010952"/>
    </source>
</evidence>
<dbReference type="Pfam" id="PF01835">
    <property type="entry name" value="MG2"/>
    <property type="match status" value="1"/>
</dbReference>
<dbReference type="Gene3D" id="1.50.10.20">
    <property type="match status" value="1"/>
</dbReference>
<feature type="region of interest" description="Disordered" evidence="9">
    <location>
        <begin position="698"/>
        <end position="722"/>
    </location>
</feature>
<dbReference type="PANTHER" id="PTHR11412">
    <property type="entry name" value="MACROGLOBULIN / COMPLEMENT"/>
    <property type="match status" value="1"/>
</dbReference>
<evidence type="ECO:0000256" key="3">
    <source>
        <dbReference type="ARBA" id="ARBA00022525"/>
    </source>
</evidence>
<keyword evidence="5" id="KW-0732">Signal</keyword>
<dbReference type="CDD" id="cd02897">
    <property type="entry name" value="A2M_2"/>
    <property type="match status" value="1"/>
</dbReference>
<dbReference type="FunFam" id="1.50.10.20:FF:000001">
    <property type="entry name" value="CD109 isoform 1"/>
    <property type="match status" value="1"/>
</dbReference>
<feature type="domain" description="Alpha-2-macroglobulin" evidence="11">
    <location>
        <begin position="729"/>
        <end position="819"/>
    </location>
</feature>
<name>A0A7L0X740_TYRSA</name>
<dbReference type="InterPro" id="IPR013783">
    <property type="entry name" value="Ig-like_fold"/>
</dbReference>
<dbReference type="SMART" id="SM01419">
    <property type="entry name" value="Thiol-ester_cl"/>
    <property type="match status" value="1"/>
</dbReference>
<dbReference type="InterPro" id="IPR011625">
    <property type="entry name" value="A2M_N_BRD"/>
</dbReference>
<evidence type="ECO:0000256" key="8">
    <source>
        <dbReference type="ARBA" id="ARBA00023180"/>
    </source>
</evidence>
<dbReference type="InterPro" id="IPR036595">
    <property type="entry name" value="A-macroglobulin_rcpt-bd_sf"/>
</dbReference>
<comment type="subcellular location">
    <subcellularLocation>
        <location evidence="1">Secreted</location>
    </subcellularLocation>
</comment>
<feature type="non-terminal residue" evidence="13">
    <location>
        <position position="1"/>
    </location>
</feature>
<dbReference type="InterPro" id="IPR050473">
    <property type="entry name" value="A2M/Complement_sys"/>
</dbReference>
<evidence type="ECO:0000256" key="9">
    <source>
        <dbReference type="SAM" id="MobiDB-lite"/>
    </source>
</evidence>
<dbReference type="Gene3D" id="2.60.40.1930">
    <property type="match status" value="1"/>
</dbReference>
<evidence type="ECO:0000259" key="12">
    <source>
        <dbReference type="SMART" id="SM01361"/>
    </source>
</evidence>
<dbReference type="InterPro" id="IPR047565">
    <property type="entry name" value="Alpha-macroglob_thiol-ester_cl"/>
</dbReference>
<dbReference type="Pfam" id="PF07703">
    <property type="entry name" value="A2M_BRD"/>
    <property type="match status" value="1"/>
</dbReference>
<reference evidence="13 14" key="1">
    <citation type="submission" date="2019-09" db="EMBL/GenBank/DDBJ databases">
        <title>Bird 10,000 Genomes (B10K) Project - Family phase.</title>
        <authorList>
            <person name="Zhang G."/>
        </authorList>
    </citation>
    <scope>NUCLEOTIDE SEQUENCE [LARGE SCALE GENOMIC DNA]</scope>
    <source>
        <strain evidence="13">B10K-DU-001-37</strain>
        <tissue evidence="13">Muscle</tissue>
    </source>
</reference>
<protein>
    <submittedName>
        <fullName evidence="13">A2ML1 protein</fullName>
    </submittedName>
</protein>
<dbReference type="Pfam" id="PF00207">
    <property type="entry name" value="A2M"/>
    <property type="match status" value="1"/>
</dbReference>
<keyword evidence="6" id="KW-0722">Serine protease inhibitor</keyword>
<dbReference type="Gene3D" id="2.20.130.20">
    <property type="match status" value="2"/>
</dbReference>
<evidence type="ECO:0000256" key="5">
    <source>
        <dbReference type="ARBA" id="ARBA00022729"/>
    </source>
</evidence>
<dbReference type="Pfam" id="PF17791">
    <property type="entry name" value="MG3"/>
    <property type="match status" value="1"/>
</dbReference>
<organism evidence="13 14">
    <name type="scientific">Tyrannus savana</name>
    <name type="common">Fork-tailed flycatcher</name>
    <name type="synonym">Muscivora tyrannus</name>
    <dbReference type="NCBI Taxonomy" id="137541"/>
    <lineage>
        <taxon>Eukaryota</taxon>
        <taxon>Metazoa</taxon>
        <taxon>Chordata</taxon>
        <taxon>Craniata</taxon>
        <taxon>Vertebrata</taxon>
        <taxon>Euteleostomi</taxon>
        <taxon>Archelosauria</taxon>
        <taxon>Archosauria</taxon>
        <taxon>Dinosauria</taxon>
        <taxon>Saurischia</taxon>
        <taxon>Theropoda</taxon>
        <taxon>Coelurosauria</taxon>
        <taxon>Aves</taxon>
        <taxon>Neognathae</taxon>
        <taxon>Neoaves</taxon>
        <taxon>Telluraves</taxon>
        <taxon>Australaves</taxon>
        <taxon>Passeriformes</taxon>
        <taxon>Tyrannidae</taxon>
        <taxon>Tyrannus</taxon>
    </lineage>
</organism>
<dbReference type="SMART" id="SM01360">
    <property type="entry name" value="A2M"/>
    <property type="match status" value="1"/>
</dbReference>
<evidence type="ECO:0000313" key="14">
    <source>
        <dbReference type="Proteomes" id="UP000537779"/>
    </source>
</evidence>
<keyword evidence="7" id="KW-1015">Disulfide bond</keyword>
<dbReference type="Proteomes" id="UP000537779">
    <property type="component" value="Unassembled WGS sequence"/>
</dbReference>
<evidence type="ECO:0000259" key="10">
    <source>
        <dbReference type="SMART" id="SM01359"/>
    </source>
</evidence>
<dbReference type="SMART" id="SM01359">
    <property type="entry name" value="A2M_N_2"/>
    <property type="match status" value="1"/>
</dbReference>
<dbReference type="Gene3D" id="2.60.40.1940">
    <property type="match status" value="1"/>
</dbReference>
<evidence type="ECO:0000259" key="11">
    <source>
        <dbReference type="SMART" id="SM01360"/>
    </source>
</evidence>
<dbReference type="InterPro" id="IPR009048">
    <property type="entry name" value="A-macroglobulin_rcpt-bd"/>
</dbReference>
<dbReference type="EMBL" id="VXAW01003334">
    <property type="protein sequence ID" value="NXL99791.1"/>
    <property type="molecule type" value="Genomic_DNA"/>
</dbReference>
<evidence type="ECO:0000256" key="1">
    <source>
        <dbReference type="ARBA" id="ARBA00004613"/>
    </source>
</evidence>
<feature type="domain" description="Alpha-macroglobulin receptor-binding" evidence="12">
    <location>
        <begin position="1353"/>
        <end position="1442"/>
    </location>
</feature>
<keyword evidence="3" id="KW-0964">Secreted</keyword>
<keyword evidence="4" id="KW-0646">Protease inhibitor</keyword>
<dbReference type="InterPro" id="IPR041813">
    <property type="entry name" value="A2M_TED"/>
</dbReference>
<accession>A0A7L0X740</accession>
<dbReference type="Gene3D" id="2.60.40.690">
    <property type="entry name" value="Alpha-macroglobulin, receptor-binding domain"/>
    <property type="match status" value="1"/>
</dbReference>
<dbReference type="SUPFAM" id="SSF81296">
    <property type="entry name" value="E set domains"/>
    <property type="match status" value="1"/>
</dbReference>
<dbReference type="InterPro" id="IPR040839">
    <property type="entry name" value="MG4"/>
</dbReference>
<keyword evidence="14" id="KW-1185">Reference proteome</keyword>
<dbReference type="Pfam" id="PF17789">
    <property type="entry name" value="MG4"/>
    <property type="match status" value="1"/>
</dbReference>
<dbReference type="InterPro" id="IPR002890">
    <property type="entry name" value="MG2"/>
</dbReference>
<feature type="domain" description="Alpha-2-macroglobulin bait region" evidence="10">
    <location>
        <begin position="435"/>
        <end position="594"/>
    </location>
</feature>
<dbReference type="SMART" id="SM01361">
    <property type="entry name" value="A2M_recep"/>
    <property type="match status" value="1"/>
</dbReference>
<comment type="caution">
    <text evidence="13">The sequence shown here is derived from an EMBL/GenBank/DDBJ whole genome shotgun (WGS) entry which is preliminary data.</text>
</comment>
<dbReference type="Pfam" id="PF07678">
    <property type="entry name" value="TED_complement"/>
    <property type="match status" value="1"/>
</dbReference>
<dbReference type="GO" id="GO:0004867">
    <property type="term" value="F:serine-type endopeptidase inhibitor activity"/>
    <property type="evidence" value="ECO:0007669"/>
    <property type="project" value="UniProtKB-KW"/>
</dbReference>
<evidence type="ECO:0000256" key="6">
    <source>
        <dbReference type="ARBA" id="ARBA00022900"/>
    </source>
</evidence>
<feature type="non-terminal residue" evidence="13">
    <location>
        <position position="1444"/>
    </location>
</feature>
<dbReference type="SUPFAM" id="SSF48239">
    <property type="entry name" value="Terpenoid cyclases/Protein prenyltransferases"/>
    <property type="match status" value="1"/>
</dbReference>
<dbReference type="SUPFAM" id="SSF49410">
    <property type="entry name" value="Alpha-macroglobulin receptor domain"/>
    <property type="match status" value="1"/>
</dbReference>
<proteinExistence type="inferred from homology"/>
<dbReference type="Pfam" id="PF07677">
    <property type="entry name" value="A2M_recep"/>
    <property type="match status" value="1"/>
</dbReference>
<feature type="compositionally biased region" description="Acidic residues" evidence="9">
    <location>
        <begin position="698"/>
        <end position="709"/>
    </location>
</feature>
<evidence type="ECO:0000256" key="7">
    <source>
        <dbReference type="ARBA" id="ARBA00023157"/>
    </source>
</evidence>
<dbReference type="Gene3D" id="2.60.120.1540">
    <property type="match status" value="1"/>
</dbReference>
<sequence>NYAVAIPSQLYYPFSETVCLQLSRKQEVPIHVSVTLQSRAGNETLITQSISQLTFFHCTKFQVPPPVGNPDEVAFIVITVLEANSEFQKKQKVLIKHADKKTFIQTDKPVYKPGQIEVVRPRSGSLDTLQKSLFAPSINYSLLLPVQDPKGNRIAQWQNVTPAGGIVDLSFPLAAEAPVGEYTIKMPDRTRTFRVEEYVLPKFSVSIQMPQVVTILEETFRLHVCGMYTYGKPVRGSVKAVVCRKHMRYNRKSSKAKRSVCKDYAGETNEDGCFATEVNIKNYHRKHGDKYDFNLEAAAFLKESGTGVELNTTESCKVTFDISSVQFWETSYYYQQGVPYYGNLELKSANGMHLKNKKVILTVSYGSGKQTKTYFTDDTGMASFILETSAWDNSSEVVLQAKAQPEDLSSQNMRVSYGTASLTLKAFYSSSRSSVRIQPVQAMLPCGDVQQVTVHYHILASELGDGAAKAHFYHLVSAGHVLLCNPWIADCLAFSFTFQFFLLPSGQYSGSFSVPLPIDLISPMATLFVYTAFPEGQVAADTFSLKVSNCFRNHVKLGFSDTVALPGSSVRLHLQAAPGSLCSIRAVDQSVLLLRPKAELSRDSQGSSESSPCTNSQIRLRVQRHRVADMLGSGGRDRPSDTPFPPHKYTFLSSLSFLQNSGLTFLTNLKIKSPVECRTQTSFNYDYDYMLLNSLDPDADDAAEHDDAESEHNEPGSESGPVRTWFPETFIWTLVPINDLGAAELAVTVPDSITDWRAMTFCTSESHGLGISETTSLRSFKPFFVEPTLPYSVFRGESFPLKVKVFSYLKQCMALQLSLMDSRDFEFVHANVRFTTCLCPESAKTFFWDVKATKLGKVNFTVTAEVMEQDDVCTESTAVVPESGGKDTVVKHLLVKAEGQLEEKSHTSHLCPEGTSASETITFTMPENIVLGSERAHISFLGDILGTALDNIDELLQMSSGCGEQNMVHFAPNVYITQYLEETGQLTPEIKQKAIGYLESGYQRQLLYKHTDGSYSAFGEGSEPGNTWLTALVLKTFSQARDFIHIDEQNIKDAASALIKSQTPSGCFKSVGKLFNNGLMGAVEEGLGLSSVIITALLHSGMPRSDPVVWKALNCIKDLVNADIGSSDLYSLALAANAFAVAGDKALRQKILKRLDKAAIISDDQIFWSQQSKQEEDSLSWYRAPSVDVELTSTILKAHLTKSSLSSDESKKASRIVSWLTKQQNPYGGFASTQDTVVALEALALYAAKIFSKDGPDLQVSLTSKEFNQNFRVDNSNRLLLQTVELPAIPQDYTVHVQGRGCLFLQAVLRYHIPPPRSDVTFALSVQTECTTPNATQFPVTIRARYTGNRVSTNMVLIQVELLSGYSPVAGSLEELKKMPSVKKIESEADRVVLYLEELTRQPQTYTFLVEQDMQVKDRKPANIKIYDYYMPGELRCCTTETSQ</sequence>
<dbReference type="InterPro" id="IPR041555">
    <property type="entry name" value="MG3"/>
</dbReference>
<dbReference type="InterPro" id="IPR011626">
    <property type="entry name" value="Alpha-macroglobulin_TED"/>
</dbReference>
<evidence type="ECO:0000313" key="13">
    <source>
        <dbReference type="EMBL" id="NXL99791.1"/>
    </source>
</evidence>
<dbReference type="GO" id="GO:0005615">
    <property type="term" value="C:extracellular space"/>
    <property type="evidence" value="ECO:0007669"/>
    <property type="project" value="InterPro"/>
</dbReference>
<dbReference type="InterPro" id="IPR008930">
    <property type="entry name" value="Terpenoid_cyclase/PrenylTrfase"/>
</dbReference>
<evidence type="ECO:0000256" key="4">
    <source>
        <dbReference type="ARBA" id="ARBA00022690"/>
    </source>
</evidence>
<dbReference type="PANTHER" id="PTHR11412:SF185">
    <property type="entry name" value="ALPHA-2-MACROGLOBULIN-LIKE PROTEIN 1"/>
    <property type="match status" value="1"/>
</dbReference>
<comment type="similarity">
    <text evidence="2">Belongs to the protease inhibitor I39 (alpha-2-macroglobulin) family.</text>
</comment>
<dbReference type="Gene3D" id="2.60.40.10">
    <property type="entry name" value="Immunoglobulins"/>
    <property type="match status" value="2"/>
</dbReference>
<keyword evidence="8" id="KW-0325">Glycoprotein</keyword>